<dbReference type="PANTHER" id="PTHR48081:SF33">
    <property type="entry name" value="KYNURENINE FORMAMIDASE"/>
    <property type="match status" value="1"/>
</dbReference>
<gene>
    <name evidence="4" type="ORF">SAMN05421869_13813</name>
</gene>
<dbReference type="Gene3D" id="3.40.50.1820">
    <property type="entry name" value="alpha/beta hydrolase"/>
    <property type="match status" value="2"/>
</dbReference>
<accession>A0A1G9R9F7</accession>
<proteinExistence type="predicted"/>
<reference evidence="4 5" key="1">
    <citation type="submission" date="2016-10" db="EMBL/GenBank/DDBJ databases">
        <authorList>
            <person name="de Groot N.N."/>
        </authorList>
    </citation>
    <scope>NUCLEOTIDE SEQUENCE [LARGE SCALE GENOMIC DNA]</scope>
    <source>
        <strain evidence="4 5">CGMCC 4.6533</strain>
    </source>
</reference>
<dbReference type="SUPFAM" id="SSF53474">
    <property type="entry name" value="alpha/beta-Hydrolases"/>
    <property type="match status" value="1"/>
</dbReference>
<evidence type="ECO:0000313" key="5">
    <source>
        <dbReference type="Proteomes" id="UP000199202"/>
    </source>
</evidence>
<dbReference type="GO" id="GO:0008236">
    <property type="term" value="F:serine-type peptidase activity"/>
    <property type="evidence" value="ECO:0007669"/>
    <property type="project" value="InterPro"/>
</dbReference>
<evidence type="ECO:0000256" key="1">
    <source>
        <dbReference type="ARBA" id="ARBA00022801"/>
    </source>
</evidence>
<sequence length="465" mass="47326">MVAGPGVVVDPGLLAEVAEREFAALGVRGELVHARDMAHLRSLVTGGAVVLPGPSAEARDLIGQPLGPVIWVDIERADGVTAGEGATHLHGRGVSGVAWGIRHAVHRRRHPSRRVAYGPSPEQWGDLYVPAGAAPAPVVALIHGGYWRSIWAADIMEPLCADLLGRGLAVWNLEYRRPDLHGWQATTTDVATGLATLATLAFTDPPALDPLTPQDTPTIDPSSASGTSQDAPALGPLTPRDLATGSAVPPVRDANADGATGLGRGEDAGQDAASGLGGGAGRGAASGRGEGAGRGAAEGREVGRGRGAGGVAAAVVGGSVLDLSRVAVVGHSAGAQLALRAVADGVRVALVVSLAGVLDLVEGDRRWLSSGAVPAALGHRSTQEPGVYADASPLLRVPLGAPQLIVQGADDDLDLVDFSRRYARAAQQAGDKAKYLEMPGDHFAVITPATPIWQATAQAIATALR</sequence>
<dbReference type="EMBL" id="FNDJ01000038">
    <property type="protein sequence ID" value="SDM19873.1"/>
    <property type="molecule type" value="Genomic_DNA"/>
</dbReference>
<organism evidence="4 5">
    <name type="scientific">Nonomuraea jiangxiensis</name>
    <dbReference type="NCBI Taxonomy" id="633440"/>
    <lineage>
        <taxon>Bacteria</taxon>
        <taxon>Bacillati</taxon>
        <taxon>Actinomycetota</taxon>
        <taxon>Actinomycetes</taxon>
        <taxon>Streptosporangiales</taxon>
        <taxon>Streptosporangiaceae</taxon>
        <taxon>Nonomuraea</taxon>
    </lineage>
</organism>
<keyword evidence="5" id="KW-1185">Reference proteome</keyword>
<dbReference type="InterPro" id="IPR029058">
    <property type="entry name" value="AB_hydrolase_fold"/>
</dbReference>
<dbReference type="AlphaFoldDB" id="A0A1G9R9F7"/>
<dbReference type="Proteomes" id="UP000199202">
    <property type="component" value="Unassembled WGS sequence"/>
</dbReference>
<dbReference type="Pfam" id="PF00326">
    <property type="entry name" value="Peptidase_S9"/>
    <property type="match status" value="1"/>
</dbReference>
<keyword evidence="1" id="KW-0378">Hydrolase</keyword>
<feature type="region of interest" description="Disordered" evidence="2">
    <location>
        <begin position="205"/>
        <end position="304"/>
    </location>
</feature>
<evidence type="ECO:0000256" key="2">
    <source>
        <dbReference type="SAM" id="MobiDB-lite"/>
    </source>
</evidence>
<dbReference type="InterPro" id="IPR001375">
    <property type="entry name" value="Peptidase_S9_cat"/>
</dbReference>
<feature type="compositionally biased region" description="Gly residues" evidence="2">
    <location>
        <begin position="275"/>
        <end position="296"/>
    </location>
</feature>
<protein>
    <submittedName>
        <fullName evidence="4">Prolyl oligopeptidase family protein</fullName>
    </submittedName>
</protein>
<dbReference type="InterPro" id="IPR050300">
    <property type="entry name" value="GDXG_lipolytic_enzyme"/>
</dbReference>
<dbReference type="STRING" id="633440.SAMN05421869_13813"/>
<dbReference type="PANTHER" id="PTHR48081">
    <property type="entry name" value="AB HYDROLASE SUPERFAMILY PROTEIN C4A8.06C"/>
    <property type="match status" value="1"/>
</dbReference>
<evidence type="ECO:0000259" key="3">
    <source>
        <dbReference type="Pfam" id="PF00326"/>
    </source>
</evidence>
<feature type="compositionally biased region" description="Polar residues" evidence="2">
    <location>
        <begin position="213"/>
        <end position="230"/>
    </location>
</feature>
<feature type="domain" description="Peptidase S9 prolyl oligopeptidase catalytic" evidence="3">
    <location>
        <begin position="314"/>
        <end position="444"/>
    </location>
</feature>
<name>A0A1G9R9F7_9ACTN</name>
<evidence type="ECO:0000313" key="4">
    <source>
        <dbReference type="EMBL" id="SDM19873.1"/>
    </source>
</evidence>
<dbReference type="GO" id="GO:0006508">
    <property type="term" value="P:proteolysis"/>
    <property type="evidence" value="ECO:0007669"/>
    <property type="project" value="InterPro"/>
</dbReference>